<comment type="caution">
    <text evidence="4">The sequence shown here is derived from an EMBL/GenBank/DDBJ whole genome shotgun (WGS) entry which is preliminary data.</text>
</comment>
<reference evidence="4" key="1">
    <citation type="submission" date="2016-03" db="EMBL/GenBank/DDBJ databases">
        <title>Mechanisms controlling the formation of the plant cell surface in tip-growing cells are functionally conserved among land plants.</title>
        <authorList>
            <person name="Honkanen S."/>
            <person name="Jones V.A."/>
            <person name="Morieri G."/>
            <person name="Champion C."/>
            <person name="Hetherington A.J."/>
            <person name="Kelly S."/>
            <person name="Saint-Marcoux D."/>
            <person name="Proust H."/>
            <person name="Prescott H."/>
            <person name="Dolan L."/>
        </authorList>
    </citation>
    <scope>NUCLEOTIDE SEQUENCE [LARGE SCALE GENOMIC DNA]</scope>
    <source>
        <tissue evidence="4">Whole gametophyte</tissue>
    </source>
</reference>
<evidence type="ECO:0000256" key="1">
    <source>
        <dbReference type="PROSITE-ProRule" id="PRU00047"/>
    </source>
</evidence>
<dbReference type="InterPro" id="IPR001878">
    <property type="entry name" value="Znf_CCHC"/>
</dbReference>
<organism evidence="4 5">
    <name type="scientific">Marchantia polymorpha subsp. ruderalis</name>
    <dbReference type="NCBI Taxonomy" id="1480154"/>
    <lineage>
        <taxon>Eukaryota</taxon>
        <taxon>Viridiplantae</taxon>
        <taxon>Streptophyta</taxon>
        <taxon>Embryophyta</taxon>
        <taxon>Marchantiophyta</taxon>
        <taxon>Marchantiopsida</taxon>
        <taxon>Marchantiidae</taxon>
        <taxon>Marchantiales</taxon>
        <taxon>Marchantiaceae</taxon>
        <taxon>Marchantia</taxon>
    </lineage>
</organism>
<dbReference type="PANTHER" id="PTHR33223:SF6">
    <property type="entry name" value="CCHC-TYPE DOMAIN-CONTAINING PROTEIN"/>
    <property type="match status" value="1"/>
</dbReference>
<evidence type="ECO:0000259" key="3">
    <source>
        <dbReference type="PROSITE" id="PS50158"/>
    </source>
</evidence>
<dbReference type="Pfam" id="PF03732">
    <property type="entry name" value="Retrotrans_gag"/>
    <property type="match status" value="1"/>
</dbReference>
<dbReference type="EMBL" id="LVLJ01002596">
    <property type="protein sequence ID" value="OAE24441.1"/>
    <property type="molecule type" value="Genomic_DNA"/>
</dbReference>
<accession>A0A176VVP7</accession>
<keyword evidence="1" id="KW-0863">Zinc-finger</keyword>
<dbReference type="PANTHER" id="PTHR33223">
    <property type="entry name" value="CCHC-TYPE DOMAIN-CONTAINING PROTEIN"/>
    <property type="match status" value="1"/>
</dbReference>
<gene>
    <name evidence="4" type="ORF">AXG93_4443s1000</name>
</gene>
<evidence type="ECO:0000256" key="2">
    <source>
        <dbReference type="SAM" id="MobiDB-lite"/>
    </source>
</evidence>
<keyword evidence="1" id="KW-0479">Metal-binding</keyword>
<feature type="region of interest" description="Disordered" evidence="2">
    <location>
        <begin position="146"/>
        <end position="219"/>
    </location>
</feature>
<keyword evidence="1" id="KW-0862">Zinc</keyword>
<name>A0A176VVP7_MARPO</name>
<protein>
    <recommendedName>
        <fullName evidence="3">CCHC-type domain-containing protein</fullName>
    </recommendedName>
</protein>
<dbReference type="GO" id="GO:0008270">
    <property type="term" value="F:zinc ion binding"/>
    <property type="evidence" value="ECO:0007669"/>
    <property type="project" value="UniProtKB-KW"/>
</dbReference>
<dbReference type="GO" id="GO:0003676">
    <property type="term" value="F:nucleic acid binding"/>
    <property type="evidence" value="ECO:0007669"/>
    <property type="project" value="InterPro"/>
</dbReference>
<evidence type="ECO:0000313" key="5">
    <source>
        <dbReference type="Proteomes" id="UP000077202"/>
    </source>
</evidence>
<sequence>MLGGCQHEKTSDDDRLRIFPNLLRKKARSWYNHESTDPNGLQTWAQLKKKFLRRFRELGYNSRVLTKLRNLHRERKENLCDYTERFQDLLDRIPKTGAGAPFSIQQAVDWYVTGLTGEMETFCRRGKCDTIEDVIASAEAFETSLLNRRGRERRDPVGRKTKGGRRKRSGATPLLDEPCSAKGITSSEEEETSSSKEYWKKKKRAAAKKGHRRAATEKGPGDIASKVETLVKDFADLKVHLVGGQDRRKSPRRLRANLWCTTCGQVGHVNTECLTTRPSYPVNAVHWAP</sequence>
<dbReference type="PROSITE" id="PS50158">
    <property type="entry name" value="ZF_CCHC"/>
    <property type="match status" value="1"/>
</dbReference>
<feature type="compositionally biased region" description="Basic residues" evidence="2">
    <location>
        <begin position="159"/>
        <end position="169"/>
    </location>
</feature>
<feature type="domain" description="CCHC-type" evidence="3">
    <location>
        <begin position="260"/>
        <end position="273"/>
    </location>
</feature>
<dbReference type="Proteomes" id="UP000077202">
    <property type="component" value="Unassembled WGS sequence"/>
</dbReference>
<evidence type="ECO:0000313" key="4">
    <source>
        <dbReference type="EMBL" id="OAE24441.1"/>
    </source>
</evidence>
<keyword evidence="5" id="KW-1185">Reference proteome</keyword>
<feature type="compositionally biased region" description="Basic residues" evidence="2">
    <location>
        <begin position="199"/>
        <end position="213"/>
    </location>
</feature>
<dbReference type="InterPro" id="IPR005162">
    <property type="entry name" value="Retrotrans_gag_dom"/>
</dbReference>
<proteinExistence type="predicted"/>
<dbReference type="AlphaFoldDB" id="A0A176VVP7"/>